<dbReference type="Pfam" id="PF10523">
    <property type="entry name" value="BEN"/>
    <property type="match status" value="1"/>
</dbReference>
<dbReference type="AlphaFoldDB" id="A0A5N4A4M2"/>
<keyword evidence="5" id="KW-1185">Reference proteome</keyword>
<feature type="compositionally biased region" description="Polar residues" evidence="2">
    <location>
        <begin position="89"/>
        <end position="103"/>
    </location>
</feature>
<name>A0A5N4A4M2_PHOPY</name>
<comment type="caution">
    <text evidence="4">The sequence shown here is derived from an EMBL/GenBank/DDBJ whole genome shotgun (WGS) entry which is preliminary data.</text>
</comment>
<gene>
    <name evidence="4" type="ORF">PPYR_14210</name>
</gene>
<keyword evidence="1" id="KW-0175">Coiled coil</keyword>
<feature type="region of interest" description="Disordered" evidence="2">
    <location>
        <begin position="327"/>
        <end position="355"/>
    </location>
</feature>
<dbReference type="GO" id="GO:0045892">
    <property type="term" value="P:negative regulation of DNA-templated transcription"/>
    <property type="evidence" value="ECO:0007669"/>
    <property type="project" value="InterPro"/>
</dbReference>
<dbReference type="PANTHER" id="PTHR14628:SF1">
    <property type="entry name" value="BEN DOMAIN-CONTAINING PROTEIN 5"/>
    <property type="match status" value="1"/>
</dbReference>
<dbReference type="EMBL" id="VVIM01000010">
    <property type="protein sequence ID" value="KAB0792251.1"/>
    <property type="molecule type" value="Genomic_DNA"/>
</dbReference>
<feature type="region of interest" description="Disordered" evidence="2">
    <location>
        <begin position="89"/>
        <end position="112"/>
    </location>
</feature>
<dbReference type="InterPro" id="IPR018379">
    <property type="entry name" value="BEN_domain"/>
</dbReference>
<dbReference type="Proteomes" id="UP000327044">
    <property type="component" value="Unassembled WGS sequence"/>
</dbReference>
<sequence>MHMSSSKKTMCHLSCLLLINDIKFKNSTYENYNSAKTYKVKYTDGHFYKAFIIAVAETMEEVKMKAEEKRIRLPAAKLRELNVANDEISSSDNENIPLNTMERNSTKKQKKSQERAYQLENYHKIMKSVSNQEMPMDLPNTMESKNWKEKYEELKKENKALTEEVQKLKELNINLQEEVIAKFKSIDFMQNPIPPMVTMDSQETSKPIPDDVPVAGLYDGQIHIGRGEWLPVAIFNMCMAKKKDSIFIKEIACSLFSPDVLSKSSVTGQPGNKTSNPAKPALDPTKLLAIEDILQFRMFQRGDTPDLKIIRNCVHKHVRDKIQDLIRPPRASKSKKLNSQSNPQHRLSPEEPQVVEEHVQDANMEIVVPNTFITENAVVLVDELGVEIGHI</sequence>
<proteinExistence type="predicted"/>
<dbReference type="GO" id="GO:0003677">
    <property type="term" value="F:DNA binding"/>
    <property type="evidence" value="ECO:0007669"/>
    <property type="project" value="InterPro"/>
</dbReference>
<dbReference type="PANTHER" id="PTHR14628">
    <property type="entry name" value="BEN DOMAIN-CONTAINING PROTEIN 5"/>
    <property type="match status" value="1"/>
</dbReference>
<evidence type="ECO:0000256" key="2">
    <source>
        <dbReference type="SAM" id="MobiDB-lite"/>
    </source>
</evidence>
<dbReference type="SMART" id="SM01025">
    <property type="entry name" value="BEN"/>
    <property type="match status" value="1"/>
</dbReference>
<dbReference type="InterPro" id="IPR040391">
    <property type="entry name" value="BEND5"/>
</dbReference>
<reference evidence="4 5" key="1">
    <citation type="journal article" date="2018" name="Elife">
        <title>Firefly genomes illuminate parallel origins of bioluminescence in beetles.</title>
        <authorList>
            <person name="Fallon T.R."/>
            <person name="Lower S.E."/>
            <person name="Chang C.H."/>
            <person name="Bessho-Uehara M."/>
            <person name="Martin G.J."/>
            <person name="Bewick A.J."/>
            <person name="Behringer M."/>
            <person name="Debat H.J."/>
            <person name="Wong I."/>
            <person name="Day J.C."/>
            <person name="Suvorov A."/>
            <person name="Silva C.J."/>
            <person name="Stanger-Hall K.F."/>
            <person name="Hall D.W."/>
            <person name="Schmitz R.J."/>
            <person name="Nelson D.R."/>
            <person name="Lewis S.M."/>
            <person name="Shigenobu S."/>
            <person name="Bybee S.M."/>
            <person name="Larracuente A.M."/>
            <person name="Oba Y."/>
            <person name="Weng J.K."/>
        </authorList>
    </citation>
    <scope>NUCLEOTIDE SEQUENCE [LARGE SCALE GENOMIC DNA]</scope>
    <source>
        <strain evidence="4">1611_PpyrPB1</strain>
        <tissue evidence="4">Whole body</tissue>
    </source>
</reference>
<dbReference type="Gene3D" id="1.10.10.2590">
    <property type="entry name" value="BEN domain"/>
    <property type="match status" value="1"/>
</dbReference>
<evidence type="ECO:0000313" key="5">
    <source>
        <dbReference type="Proteomes" id="UP000327044"/>
    </source>
</evidence>
<accession>A0A5N4A4M2</accession>
<organism evidence="4 5">
    <name type="scientific">Photinus pyralis</name>
    <name type="common">Common eastern firefly</name>
    <name type="synonym">Lampyris pyralis</name>
    <dbReference type="NCBI Taxonomy" id="7054"/>
    <lineage>
        <taxon>Eukaryota</taxon>
        <taxon>Metazoa</taxon>
        <taxon>Ecdysozoa</taxon>
        <taxon>Arthropoda</taxon>
        <taxon>Hexapoda</taxon>
        <taxon>Insecta</taxon>
        <taxon>Pterygota</taxon>
        <taxon>Neoptera</taxon>
        <taxon>Endopterygota</taxon>
        <taxon>Coleoptera</taxon>
        <taxon>Polyphaga</taxon>
        <taxon>Elateriformia</taxon>
        <taxon>Elateroidea</taxon>
        <taxon>Lampyridae</taxon>
        <taxon>Lampyrinae</taxon>
        <taxon>Photinus</taxon>
    </lineage>
</organism>
<feature type="coiled-coil region" evidence="1">
    <location>
        <begin position="144"/>
        <end position="178"/>
    </location>
</feature>
<dbReference type="InParanoid" id="A0A5N4A4M2"/>
<evidence type="ECO:0000313" key="4">
    <source>
        <dbReference type="EMBL" id="KAB0792251.1"/>
    </source>
</evidence>
<protein>
    <recommendedName>
        <fullName evidence="3">BEN domain-containing protein</fullName>
    </recommendedName>
</protein>
<feature type="domain" description="BEN" evidence="3">
    <location>
        <begin position="245"/>
        <end position="321"/>
    </location>
</feature>
<evidence type="ECO:0000259" key="3">
    <source>
        <dbReference type="SMART" id="SM01025"/>
    </source>
</evidence>
<evidence type="ECO:0000256" key="1">
    <source>
        <dbReference type="SAM" id="Coils"/>
    </source>
</evidence>